<evidence type="ECO:0000313" key="3">
    <source>
        <dbReference type="Proteomes" id="UP001649230"/>
    </source>
</evidence>
<sequence>MVEDQEIQALKERIIRLETKIDMLTQFNPNKQERPFLLNAIIGFVGTFCTIILIIFLLIILQKL</sequence>
<protein>
    <submittedName>
        <fullName evidence="2">Uncharacterized protein</fullName>
    </submittedName>
</protein>
<keyword evidence="3" id="KW-1185">Reference proteome</keyword>
<name>A0ABY3SDE1_9BACL</name>
<organism evidence="2 3">
    <name type="scientific">Paenibacillus hexagrammi</name>
    <dbReference type="NCBI Taxonomy" id="2908839"/>
    <lineage>
        <taxon>Bacteria</taxon>
        <taxon>Bacillati</taxon>
        <taxon>Bacillota</taxon>
        <taxon>Bacilli</taxon>
        <taxon>Bacillales</taxon>
        <taxon>Paenibacillaceae</taxon>
        <taxon>Paenibacillus</taxon>
    </lineage>
</organism>
<reference evidence="2 3" key="1">
    <citation type="journal article" date="2024" name="Int. J. Syst. Evol. Microbiol.">
        <title>Paenibacillus hexagrammi sp. nov., a novel bacterium isolated from the gut content of Hexagrammos agrammus.</title>
        <authorList>
            <person name="Jung H.K."/>
            <person name="Kim D.G."/>
            <person name="Zin H."/>
            <person name="Park J."/>
            <person name="Jung H."/>
            <person name="Kim Y.O."/>
            <person name="Kong H.J."/>
            <person name="Kim J.W."/>
            <person name="Kim Y.S."/>
        </authorList>
    </citation>
    <scope>NUCLEOTIDE SEQUENCE [LARGE SCALE GENOMIC DNA]</scope>
    <source>
        <strain evidence="2 3">YPD9-1</strain>
    </source>
</reference>
<accession>A0ABY3SDE1</accession>
<evidence type="ECO:0000313" key="2">
    <source>
        <dbReference type="EMBL" id="UJF31239.1"/>
    </source>
</evidence>
<proteinExistence type="predicted"/>
<dbReference type="EMBL" id="CP090978">
    <property type="protein sequence ID" value="UJF31239.1"/>
    <property type="molecule type" value="Genomic_DNA"/>
</dbReference>
<feature type="transmembrane region" description="Helical" evidence="1">
    <location>
        <begin position="36"/>
        <end position="61"/>
    </location>
</feature>
<keyword evidence="1" id="KW-0472">Membrane</keyword>
<gene>
    <name evidence="2" type="ORF">L0M14_15285</name>
</gene>
<dbReference type="Proteomes" id="UP001649230">
    <property type="component" value="Chromosome"/>
</dbReference>
<evidence type="ECO:0000256" key="1">
    <source>
        <dbReference type="SAM" id="Phobius"/>
    </source>
</evidence>
<keyword evidence="1" id="KW-1133">Transmembrane helix</keyword>
<dbReference type="RefSeq" id="WP_235117587.1">
    <property type="nucleotide sequence ID" value="NZ_CP090978.1"/>
</dbReference>
<keyword evidence="1" id="KW-0812">Transmembrane</keyword>